<reference evidence="6" key="1">
    <citation type="journal article" date="2013" name="Genome Announc.">
        <title>Genome sequence of the food spoilage yeast Zygosaccharomyces bailii CLIB 213(T).</title>
        <authorList>
            <person name="Galeote V."/>
            <person name="Bigey F."/>
            <person name="Devillers H."/>
            <person name="Neuveglise C."/>
            <person name="Dequin S."/>
        </authorList>
    </citation>
    <scope>NUCLEOTIDE SEQUENCE [LARGE SCALE GENOMIC DNA]</scope>
    <source>
        <strain evidence="6">CLIB 213 / ATCC 58445 / CBS 680 / CCRC 21525 / NBRC 1098 / NCYC 1416 / NRRL Y-2227</strain>
    </source>
</reference>
<keyword evidence="2" id="KW-0808">Transferase</keyword>
<feature type="transmembrane region" description="Helical" evidence="4">
    <location>
        <begin position="106"/>
        <end position="127"/>
    </location>
</feature>
<organism evidence="5 6">
    <name type="scientific">Zygosaccharomyces bailii (strain CLIB 213 / ATCC 58445 / CBS 680 / BCRC 21525 / NBRC 1098 / NCYC 1416 / NRRL Y-2227)</name>
    <dbReference type="NCBI Taxonomy" id="1333698"/>
    <lineage>
        <taxon>Eukaryota</taxon>
        <taxon>Fungi</taxon>
        <taxon>Dikarya</taxon>
        <taxon>Ascomycota</taxon>
        <taxon>Saccharomycotina</taxon>
        <taxon>Saccharomycetes</taxon>
        <taxon>Saccharomycetales</taxon>
        <taxon>Saccharomycetaceae</taxon>
        <taxon>Zygosaccharomyces</taxon>
    </lineage>
</organism>
<evidence type="ECO:0000313" key="5">
    <source>
        <dbReference type="EMBL" id="CDF87749.1"/>
    </source>
</evidence>
<sequence length="454" mass="53175">MESKITSLVHWLNESDQFKLAPHLGVNESDESGRGIVLIDGALKKNEVIVSVPGTYQLNFHTVLHHISKFNRTLNIPRVTTSHEEIDEQEMSDPRYKAYNVLNQNFLLNLSSFQLLALYILAEWVLLPFWSHGRIKSFWEPFFAVWPTQEELKSFPAIWSCSKKSEYKHLLELLPSASEKHMIKLSKLMENDWAIISPILTEWDNLFRANAELPKNDELFEEFLHIYCIINSRCLYKEVPLKKHDLESQFTMVPFVDFLNHTQEVDVHCYPFKHSLQKDLYSLGPFTIKCGYHMYKLPGEEILLNYGAHSNDFLINEYGFVVKQNNWDSLDISKEVCAMIIDDAMIQFLKNNDYWEDYTINMTGISYRVVVAMSLAVTGDYKKTEKLLLGLISEDYFFPKIKDSLCVILLHLRKQFVQTIQFLERERDICSQNLLTIFQQYVEIIDRNLSRISK</sequence>
<proteinExistence type="predicted"/>
<keyword evidence="4" id="KW-0812">Transmembrane</keyword>
<gene>
    <name evidence="5" type="ORF">BN860_13586g</name>
</gene>
<dbReference type="SUPFAM" id="SSF82199">
    <property type="entry name" value="SET domain"/>
    <property type="match status" value="1"/>
</dbReference>
<dbReference type="GO" id="GO:0032259">
    <property type="term" value="P:methylation"/>
    <property type="evidence" value="ECO:0007669"/>
    <property type="project" value="UniProtKB-KW"/>
</dbReference>
<dbReference type="EMBL" id="HG316454">
    <property type="protein sequence ID" value="CDF87749.1"/>
    <property type="molecule type" value="Genomic_DNA"/>
</dbReference>
<dbReference type="InterPro" id="IPR046341">
    <property type="entry name" value="SET_dom_sf"/>
</dbReference>
<dbReference type="PANTHER" id="PTHR13271:SF47">
    <property type="entry name" value="ACTIN-HISTIDINE N-METHYLTRANSFERASE"/>
    <property type="match status" value="1"/>
</dbReference>
<dbReference type="GO" id="GO:0016279">
    <property type="term" value="F:protein-lysine N-methyltransferase activity"/>
    <property type="evidence" value="ECO:0007669"/>
    <property type="project" value="InterPro"/>
</dbReference>
<dbReference type="PANTHER" id="PTHR13271">
    <property type="entry name" value="UNCHARACTERIZED PUTATIVE METHYLTRANSFERASE"/>
    <property type="match status" value="1"/>
</dbReference>
<evidence type="ECO:0000256" key="4">
    <source>
        <dbReference type="SAM" id="Phobius"/>
    </source>
</evidence>
<dbReference type="InterPro" id="IPR044429">
    <property type="entry name" value="SETD4_SET"/>
</dbReference>
<evidence type="ECO:0000313" key="6">
    <source>
        <dbReference type="Proteomes" id="UP000019375"/>
    </source>
</evidence>
<dbReference type="PIRSF" id="PIRSF027158">
    <property type="entry name" value="Lys_MTase_YDR198C_prd"/>
    <property type="match status" value="1"/>
</dbReference>
<keyword evidence="4" id="KW-1133">Transmembrane helix</keyword>
<dbReference type="CDD" id="cd19177">
    <property type="entry name" value="SET_SETD4"/>
    <property type="match status" value="1"/>
</dbReference>
<keyword evidence="6" id="KW-1185">Reference proteome</keyword>
<name>A0A8J2T243_ZYGB2</name>
<dbReference type="OrthoDB" id="341421at2759"/>
<evidence type="ECO:0000256" key="3">
    <source>
        <dbReference type="ARBA" id="ARBA00022691"/>
    </source>
</evidence>
<keyword evidence="4" id="KW-0472">Membrane</keyword>
<dbReference type="InterPro" id="IPR016852">
    <property type="entry name" value="SET_MeTrfase"/>
</dbReference>
<evidence type="ECO:0000256" key="1">
    <source>
        <dbReference type="ARBA" id="ARBA00022603"/>
    </source>
</evidence>
<accession>A0A8J2T243</accession>
<dbReference type="InterPro" id="IPR050600">
    <property type="entry name" value="SETD3_SETD6_MTase"/>
</dbReference>
<dbReference type="Gene3D" id="3.90.1410.10">
    <property type="entry name" value="set domain protein methyltransferase, domain 1"/>
    <property type="match status" value="1"/>
</dbReference>
<keyword evidence="1" id="KW-0489">Methyltransferase</keyword>
<dbReference type="Proteomes" id="UP000019375">
    <property type="component" value="Unassembled WGS sequence"/>
</dbReference>
<evidence type="ECO:0000256" key="2">
    <source>
        <dbReference type="ARBA" id="ARBA00022679"/>
    </source>
</evidence>
<keyword evidence="3" id="KW-0949">S-adenosyl-L-methionine</keyword>
<dbReference type="AlphaFoldDB" id="A0A8J2T243"/>
<protein>
    <submittedName>
        <fullName evidence="5">BN860_13586g1_1</fullName>
    </submittedName>
</protein>